<feature type="region of interest" description="Disordered" evidence="1">
    <location>
        <begin position="80"/>
        <end position="109"/>
    </location>
</feature>
<keyword evidence="4" id="KW-1185">Reference proteome</keyword>
<keyword evidence="2" id="KW-0472">Membrane</keyword>
<accession>A0ABV9ED34</accession>
<sequence>MALDWLVPVLVGHLAWPSGTKTTIDQTENPVMPKSRPFRRALLVAAGIAFIITGALLPGVAAAVGTLSAVVAAIVAVRQAGSRRDARAISDDHSNTNKSSIEAGEQHDS</sequence>
<evidence type="ECO:0000313" key="3">
    <source>
        <dbReference type="EMBL" id="MFC4587445.1"/>
    </source>
</evidence>
<feature type="transmembrane region" description="Helical" evidence="2">
    <location>
        <begin position="44"/>
        <end position="77"/>
    </location>
</feature>
<dbReference type="RefSeq" id="WP_262842001.1">
    <property type="nucleotide sequence ID" value="NZ_JANZYP010000008.1"/>
</dbReference>
<dbReference type="EMBL" id="JBHSFN010000008">
    <property type="protein sequence ID" value="MFC4587445.1"/>
    <property type="molecule type" value="Genomic_DNA"/>
</dbReference>
<keyword evidence="2" id="KW-0812">Transmembrane</keyword>
<organism evidence="3 4">
    <name type="scientific">Sphaerisporangium corydalis</name>
    <dbReference type="NCBI Taxonomy" id="1441875"/>
    <lineage>
        <taxon>Bacteria</taxon>
        <taxon>Bacillati</taxon>
        <taxon>Actinomycetota</taxon>
        <taxon>Actinomycetes</taxon>
        <taxon>Streptosporangiales</taxon>
        <taxon>Streptosporangiaceae</taxon>
        <taxon>Sphaerisporangium</taxon>
    </lineage>
</organism>
<feature type="compositionally biased region" description="Basic and acidic residues" evidence="1">
    <location>
        <begin position="82"/>
        <end position="95"/>
    </location>
</feature>
<evidence type="ECO:0000256" key="2">
    <source>
        <dbReference type="SAM" id="Phobius"/>
    </source>
</evidence>
<proteinExistence type="predicted"/>
<reference evidence="4" key="1">
    <citation type="journal article" date="2019" name="Int. J. Syst. Evol. Microbiol.">
        <title>The Global Catalogue of Microorganisms (GCM) 10K type strain sequencing project: providing services to taxonomists for standard genome sequencing and annotation.</title>
        <authorList>
            <consortium name="The Broad Institute Genomics Platform"/>
            <consortium name="The Broad Institute Genome Sequencing Center for Infectious Disease"/>
            <person name="Wu L."/>
            <person name="Ma J."/>
        </authorList>
    </citation>
    <scope>NUCLEOTIDE SEQUENCE [LARGE SCALE GENOMIC DNA]</scope>
    <source>
        <strain evidence="4">CCUG 49560</strain>
    </source>
</reference>
<protein>
    <submittedName>
        <fullName evidence="3">Uncharacterized protein</fullName>
    </submittedName>
</protein>
<evidence type="ECO:0000313" key="4">
    <source>
        <dbReference type="Proteomes" id="UP001595891"/>
    </source>
</evidence>
<evidence type="ECO:0000256" key="1">
    <source>
        <dbReference type="SAM" id="MobiDB-lite"/>
    </source>
</evidence>
<name>A0ABV9ED34_9ACTN</name>
<keyword evidence="2" id="KW-1133">Transmembrane helix</keyword>
<comment type="caution">
    <text evidence="3">The sequence shown here is derived from an EMBL/GenBank/DDBJ whole genome shotgun (WGS) entry which is preliminary data.</text>
</comment>
<gene>
    <name evidence="3" type="ORF">ACFO8L_15225</name>
</gene>
<dbReference type="Proteomes" id="UP001595891">
    <property type="component" value="Unassembled WGS sequence"/>
</dbReference>